<feature type="compositionally biased region" description="Low complexity" evidence="1">
    <location>
        <begin position="345"/>
        <end position="356"/>
    </location>
</feature>
<feature type="region of interest" description="Disordered" evidence="1">
    <location>
        <begin position="340"/>
        <end position="361"/>
    </location>
</feature>
<organism evidence="3">
    <name type="scientific">Desulfobacca acetoxidans</name>
    <dbReference type="NCBI Taxonomy" id="60893"/>
    <lineage>
        <taxon>Bacteria</taxon>
        <taxon>Pseudomonadati</taxon>
        <taxon>Thermodesulfobacteriota</taxon>
        <taxon>Desulfobaccia</taxon>
        <taxon>Desulfobaccales</taxon>
        <taxon>Desulfobaccaceae</taxon>
        <taxon>Desulfobacca</taxon>
    </lineage>
</organism>
<feature type="compositionally biased region" description="Low complexity" evidence="1">
    <location>
        <begin position="83"/>
        <end position="100"/>
    </location>
</feature>
<proteinExistence type="predicted"/>
<evidence type="ECO:0000256" key="2">
    <source>
        <dbReference type="SAM" id="SignalP"/>
    </source>
</evidence>
<comment type="caution">
    <text evidence="3">The sequence shown here is derived from an EMBL/GenBank/DDBJ whole genome shotgun (WGS) entry which is preliminary data.</text>
</comment>
<feature type="region of interest" description="Disordered" evidence="1">
    <location>
        <begin position="64"/>
        <end position="110"/>
    </location>
</feature>
<feature type="compositionally biased region" description="Polar residues" evidence="1">
    <location>
        <begin position="139"/>
        <end position="163"/>
    </location>
</feature>
<dbReference type="AlphaFoldDB" id="A0A7C5EW03"/>
<evidence type="ECO:0000256" key="1">
    <source>
        <dbReference type="SAM" id="MobiDB-lite"/>
    </source>
</evidence>
<feature type="signal peptide" evidence="2">
    <location>
        <begin position="1"/>
        <end position="22"/>
    </location>
</feature>
<feature type="chain" id="PRO_5028394023" evidence="2">
    <location>
        <begin position="23"/>
        <end position="565"/>
    </location>
</feature>
<gene>
    <name evidence="3" type="ORF">ENW48_03685</name>
</gene>
<name>A0A7C5EW03_9BACT</name>
<reference evidence="3" key="1">
    <citation type="journal article" date="2020" name="mSystems">
        <title>Genome- and Community-Level Interaction Insights into Carbon Utilization and Element Cycling Functions of Hydrothermarchaeota in Hydrothermal Sediment.</title>
        <authorList>
            <person name="Zhou Z."/>
            <person name="Liu Y."/>
            <person name="Xu W."/>
            <person name="Pan J."/>
            <person name="Luo Z.H."/>
            <person name="Li M."/>
        </authorList>
    </citation>
    <scope>NUCLEOTIDE SEQUENCE [LARGE SCALE GENOMIC DNA]</scope>
    <source>
        <strain evidence="3">SpSt-853</strain>
    </source>
</reference>
<accession>A0A7C5EW03</accession>
<evidence type="ECO:0000313" key="3">
    <source>
        <dbReference type="EMBL" id="HGZ11305.1"/>
    </source>
</evidence>
<dbReference type="EMBL" id="DTKJ01000022">
    <property type="protein sequence ID" value="HGZ11305.1"/>
    <property type="molecule type" value="Genomic_DNA"/>
</dbReference>
<protein>
    <submittedName>
        <fullName evidence="3">Uncharacterized protein</fullName>
    </submittedName>
</protein>
<sequence length="565" mass="57887">MKKPAVLFMVLGLALVALPVLAQDVPDANANIFSNAANNNDNSVVQGQTQAGAQIPIIPVIPTDLSTESTEPNGNSGQGGGVANSQNQNAANNGSTAQQGFGNDAYNTNSENEAKGKVANAGGGTATDNSINVEAKNAANGSSNINDVSKGGTLQSGTGNINDSEAEKGGVLQSGTQNIGKAEVEKGGVLNSGSGTVDQSETTNVAVSDSFKKGKYVQNSAAVTENNQKGKTNINGANSAPIYEVEGKYAINGANSAPINDASGKDSTIVTGSGNAIDNKVDKEGVLQNGSGNIAGIKVDKEGTLTNGNDNAIGNKDSVVDSTFNTAISVPITDSFKKGKYVQSNNNNEQKGKNNNYSGTQTNYDVEGKYANATGTQTVNEVNHKQCADGKNVNNSGTQTVNEVNVKQKGKNVNYSGTQTNTENNWDAKGKYAINGVGTVTEVNNKGKYVKSVIFKDDLKFENETKTSAPVCAKNLNNLQAISTTQLSQVNAGVVVGDYSPNTGNVAVSSSGTASQGVVASAYNGGGVATNQAALNVVNVAYSPNQALTASPTLTFTKYAPPPSQ</sequence>
<keyword evidence="2" id="KW-0732">Signal</keyword>
<feature type="region of interest" description="Disordered" evidence="1">
    <location>
        <begin position="138"/>
        <end position="173"/>
    </location>
</feature>